<dbReference type="GO" id="GO:0005737">
    <property type="term" value="C:cytoplasm"/>
    <property type="evidence" value="ECO:0007669"/>
    <property type="project" value="UniProtKB-ARBA"/>
</dbReference>
<gene>
    <name evidence="8" type="ORF">ENV54_12880</name>
</gene>
<dbReference type="InterPro" id="IPR000092">
    <property type="entry name" value="Polyprenyl_synt"/>
</dbReference>
<dbReference type="SFLD" id="SFLDS00005">
    <property type="entry name" value="Isoprenoid_Synthase_Type_I"/>
    <property type="match status" value="1"/>
</dbReference>
<dbReference type="GO" id="GO:0046872">
    <property type="term" value="F:metal ion binding"/>
    <property type="evidence" value="ECO:0007669"/>
    <property type="project" value="UniProtKB-KW"/>
</dbReference>
<dbReference type="InterPro" id="IPR053378">
    <property type="entry name" value="Prenyl_diphosphate_synthase"/>
</dbReference>
<evidence type="ECO:0000256" key="3">
    <source>
        <dbReference type="ARBA" id="ARBA00022679"/>
    </source>
</evidence>
<dbReference type="GO" id="GO:0016114">
    <property type="term" value="P:terpenoid biosynthetic process"/>
    <property type="evidence" value="ECO:0007669"/>
    <property type="project" value="UniProtKB-ARBA"/>
</dbReference>
<dbReference type="CDD" id="cd00685">
    <property type="entry name" value="Trans_IPPS_HT"/>
    <property type="match status" value="1"/>
</dbReference>
<dbReference type="NCBIfam" id="NF045485">
    <property type="entry name" value="FPPsyn"/>
    <property type="match status" value="1"/>
</dbReference>
<dbReference type="PROSITE" id="PS00444">
    <property type="entry name" value="POLYPRENYL_SYNTHASE_2"/>
    <property type="match status" value="1"/>
</dbReference>
<organism evidence="8">
    <name type="scientific">Desulfomonile tiedjei</name>
    <dbReference type="NCBI Taxonomy" id="2358"/>
    <lineage>
        <taxon>Bacteria</taxon>
        <taxon>Pseudomonadati</taxon>
        <taxon>Thermodesulfobacteriota</taxon>
        <taxon>Desulfomonilia</taxon>
        <taxon>Desulfomonilales</taxon>
        <taxon>Desulfomonilaceae</taxon>
        <taxon>Desulfomonile</taxon>
    </lineage>
</organism>
<sequence length="296" mass="32048">MDLELYLAERKRLVDQALEQMLPGANDGGERLHEAMRYSLFAGGKRIRPILAMEAGEIVGAEASAMLPLAAALECIHTYSLIHDDLPAMDDDDTRRGKPTLHKVFGEGVAILVGDALLTFAFDVLSSPHAARIYPAHRLLQAIHELAVAAGYRGLVRGQYLDIVSEGREANEQTVSDIVAGKTGALLKASLVCGALLGGGSPQQIRVLAEFGEHLGIVFQIKDDVLDIEGDAQTLGKAVHKDQEKGKATFPALMGLEAAKDKMRQHIERALRALEPLGERASTLSEICLYIGRRIK</sequence>
<keyword evidence="3 7" id="KW-0808">Transferase</keyword>
<dbReference type="AlphaFoldDB" id="A0A7C4ATK3"/>
<keyword evidence="4" id="KW-0479">Metal-binding</keyword>
<evidence type="ECO:0000313" key="8">
    <source>
        <dbReference type="EMBL" id="HGH62180.1"/>
    </source>
</evidence>
<evidence type="ECO:0000256" key="6">
    <source>
        <dbReference type="ARBA" id="ARBA00023229"/>
    </source>
</evidence>
<dbReference type="SFLD" id="SFLDG01017">
    <property type="entry name" value="Polyprenyl_Transferase_Like"/>
    <property type="match status" value="1"/>
</dbReference>
<evidence type="ECO:0000256" key="2">
    <source>
        <dbReference type="ARBA" id="ARBA00006706"/>
    </source>
</evidence>
<reference evidence="8" key="1">
    <citation type="journal article" date="2020" name="mSystems">
        <title>Genome- and Community-Level Interaction Insights into Carbon Utilization and Element Cycling Functions of Hydrothermarchaeota in Hydrothermal Sediment.</title>
        <authorList>
            <person name="Zhou Z."/>
            <person name="Liu Y."/>
            <person name="Xu W."/>
            <person name="Pan J."/>
            <person name="Luo Z.H."/>
            <person name="Li M."/>
        </authorList>
    </citation>
    <scope>NUCLEOTIDE SEQUENCE [LARGE SCALE GENOMIC DNA]</scope>
    <source>
        <strain evidence="8">SpSt-769</strain>
    </source>
</reference>
<name>A0A7C4ATK3_9BACT</name>
<evidence type="ECO:0000256" key="5">
    <source>
        <dbReference type="ARBA" id="ARBA00022842"/>
    </source>
</evidence>
<dbReference type="SUPFAM" id="SSF48576">
    <property type="entry name" value="Terpenoid synthases"/>
    <property type="match status" value="1"/>
</dbReference>
<dbReference type="EMBL" id="DTGT01000420">
    <property type="protein sequence ID" value="HGH62180.1"/>
    <property type="molecule type" value="Genomic_DNA"/>
</dbReference>
<comment type="caution">
    <text evidence="8">The sequence shown here is derived from an EMBL/GenBank/DDBJ whole genome shotgun (WGS) entry which is preliminary data.</text>
</comment>
<dbReference type="PROSITE" id="PS00723">
    <property type="entry name" value="POLYPRENYL_SYNTHASE_1"/>
    <property type="match status" value="1"/>
</dbReference>
<dbReference type="InterPro" id="IPR008949">
    <property type="entry name" value="Isoprenoid_synthase_dom_sf"/>
</dbReference>
<dbReference type="GO" id="GO:0004659">
    <property type="term" value="F:prenyltransferase activity"/>
    <property type="evidence" value="ECO:0007669"/>
    <property type="project" value="InterPro"/>
</dbReference>
<dbReference type="InterPro" id="IPR033749">
    <property type="entry name" value="Polyprenyl_synt_CS"/>
</dbReference>
<dbReference type="Gene3D" id="1.10.600.10">
    <property type="entry name" value="Farnesyl Diphosphate Synthase"/>
    <property type="match status" value="1"/>
</dbReference>
<dbReference type="Pfam" id="PF00348">
    <property type="entry name" value="polyprenyl_synt"/>
    <property type="match status" value="1"/>
</dbReference>
<evidence type="ECO:0000256" key="1">
    <source>
        <dbReference type="ARBA" id="ARBA00001946"/>
    </source>
</evidence>
<comment type="similarity">
    <text evidence="2 7">Belongs to the FPP/GGPP synthase family.</text>
</comment>
<evidence type="ECO:0000256" key="4">
    <source>
        <dbReference type="ARBA" id="ARBA00022723"/>
    </source>
</evidence>
<comment type="cofactor">
    <cofactor evidence="1">
        <name>Mg(2+)</name>
        <dbReference type="ChEBI" id="CHEBI:18420"/>
    </cofactor>
</comment>
<dbReference type="PANTHER" id="PTHR43281">
    <property type="entry name" value="FARNESYL DIPHOSPHATE SYNTHASE"/>
    <property type="match status" value="1"/>
</dbReference>
<dbReference type="PANTHER" id="PTHR43281:SF1">
    <property type="entry name" value="FARNESYL DIPHOSPHATE SYNTHASE"/>
    <property type="match status" value="1"/>
</dbReference>
<dbReference type="FunFam" id="1.10.600.10:FF:000001">
    <property type="entry name" value="Geranylgeranyl diphosphate synthase"/>
    <property type="match status" value="1"/>
</dbReference>
<protein>
    <submittedName>
        <fullName evidence="8">Polyprenyl synthetase family protein</fullName>
    </submittedName>
</protein>
<keyword evidence="5" id="KW-0460">Magnesium</keyword>
<evidence type="ECO:0000256" key="7">
    <source>
        <dbReference type="RuleBase" id="RU004466"/>
    </source>
</evidence>
<keyword evidence="6" id="KW-0414">Isoprene biosynthesis</keyword>
<accession>A0A7C4ATK3</accession>
<proteinExistence type="inferred from homology"/>